<accession>A0A9W4SG31</accession>
<comment type="caution">
    <text evidence="1">The sequence shown here is derived from an EMBL/GenBank/DDBJ whole genome shotgun (WGS) entry which is preliminary data.</text>
</comment>
<dbReference type="EMBL" id="CAMKVN010000373">
    <property type="protein sequence ID" value="CAI2167254.1"/>
    <property type="molecule type" value="Genomic_DNA"/>
</dbReference>
<sequence>MSTLTIIEYQEDLALFLTEGDGEESDMFKISLPLIRWLVLRQLIPQKVHVIVNNIKRLSVSRENIYDSELYRIGSSVLQLPVSGIHSINGRNQYKYSDIVISSFKNPTVVLEYWQQQYGTSSMNILDELLISLNR</sequence>
<reference evidence="1" key="1">
    <citation type="submission" date="2022-08" db="EMBL/GenBank/DDBJ databases">
        <authorList>
            <person name="Kallberg Y."/>
            <person name="Tangrot J."/>
            <person name="Rosling A."/>
        </authorList>
    </citation>
    <scope>NUCLEOTIDE SEQUENCE</scope>
    <source>
        <strain evidence="1">Wild A</strain>
    </source>
</reference>
<evidence type="ECO:0000313" key="1">
    <source>
        <dbReference type="EMBL" id="CAI2167254.1"/>
    </source>
</evidence>
<gene>
    <name evidence="1" type="ORF">FWILDA_LOCUS2981</name>
</gene>
<dbReference type="AlphaFoldDB" id="A0A9W4SG31"/>
<proteinExistence type="predicted"/>
<dbReference type="Proteomes" id="UP001153678">
    <property type="component" value="Unassembled WGS sequence"/>
</dbReference>
<name>A0A9W4SG31_9GLOM</name>
<evidence type="ECO:0000313" key="2">
    <source>
        <dbReference type="Proteomes" id="UP001153678"/>
    </source>
</evidence>
<keyword evidence="2" id="KW-1185">Reference proteome</keyword>
<protein>
    <submittedName>
        <fullName evidence="1">12995_t:CDS:1</fullName>
    </submittedName>
</protein>
<organism evidence="1 2">
    <name type="scientific">Funneliformis geosporum</name>
    <dbReference type="NCBI Taxonomy" id="1117311"/>
    <lineage>
        <taxon>Eukaryota</taxon>
        <taxon>Fungi</taxon>
        <taxon>Fungi incertae sedis</taxon>
        <taxon>Mucoromycota</taxon>
        <taxon>Glomeromycotina</taxon>
        <taxon>Glomeromycetes</taxon>
        <taxon>Glomerales</taxon>
        <taxon>Glomeraceae</taxon>
        <taxon>Funneliformis</taxon>
    </lineage>
</organism>